<keyword evidence="1" id="KW-0805">Transcription regulation</keyword>
<dbReference type="SMART" id="SM00342">
    <property type="entry name" value="HTH_ARAC"/>
    <property type="match status" value="1"/>
</dbReference>
<evidence type="ECO:0000259" key="5">
    <source>
        <dbReference type="PROSITE" id="PS01124"/>
    </source>
</evidence>
<evidence type="ECO:0000256" key="1">
    <source>
        <dbReference type="ARBA" id="ARBA00023015"/>
    </source>
</evidence>
<dbReference type="Proteomes" id="UP000294616">
    <property type="component" value="Unassembled WGS sequence"/>
</dbReference>
<dbReference type="Pfam" id="PF12833">
    <property type="entry name" value="HTH_18"/>
    <property type="match status" value="1"/>
</dbReference>
<evidence type="ECO:0000313" key="7">
    <source>
        <dbReference type="Proteomes" id="UP000294616"/>
    </source>
</evidence>
<dbReference type="PANTHER" id="PTHR43280">
    <property type="entry name" value="ARAC-FAMILY TRANSCRIPTIONAL REGULATOR"/>
    <property type="match status" value="1"/>
</dbReference>
<dbReference type="EMBL" id="SMGO01000002">
    <property type="protein sequence ID" value="TCK83154.1"/>
    <property type="molecule type" value="Genomic_DNA"/>
</dbReference>
<evidence type="ECO:0000256" key="3">
    <source>
        <dbReference type="ARBA" id="ARBA00023163"/>
    </source>
</evidence>
<comment type="caution">
    <text evidence="6">The sequence shown here is derived from an EMBL/GenBank/DDBJ whole genome shotgun (WGS) entry which is preliminary data.</text>
</comment>
<gene>
    <name evidence="6" type="ORF">C8N28_1744</name>
</gene>
<dbReference type="InterPro" id="IPR018060">
    <property type="entry name" value="HTH_AraC"/>
</dbReference>
<dbReference type="PROSITE" id="PS00041">
    <property type="entry name" value="HTH_ARAC_FAMILY_1"/>
    <property type="match status" value="1"/>
</dbReference>
<evidence type="ECO:0000256" key="4">
    <source>
        <dbReference type="SAM" id="MobiDB-lite"/>
    </source>
</evidence>
<keyword evidence="2 6" id="KW-0238">DNA-binding</keyword>
<feature type="region of interest" description="Disordered" evidence="4">
    <location>
        <begin position="174"/>
        <end position="195"/>
    </location>
</feature>
<dbReference type="OrthoDB" id="952277at2"/>
<evidence type="ECO:0000313" key="6">
    <source>
        <dbReference type="EMBL" id="TCK83154.1"/>
    </source>
</evidence>
<dbReference type="InterPro" id="IPR018062">
    <property type="entry name" value="HTH_AraC-typ_CS"/>
</dbReference>
<dbReference type="PANTHER" id="PTHR43280:SF2">
    <property type="entry name" value="HTH-TYPE TRANSCRIPTIONAL REGULATOR EXSA"/>
    <property type="match status" value="1"/>
</dbReference>
<dbReference type="AlphaFoldDB" id="A0A4R1LXD7"/>
<reference evidence="6 7" key="1">
    <citation type="submission" date="2019-03" db="EMBL/GenBank/DDBJ databases">
        <title>Genomic Encyclopedia of Archaeal and Bacterial Type Strains, Phase II (KMG-II): from individual species to whole genera.</title>
        <authorList>
            <person name="Goeker M."/>
        </authorList>
    </citation>
    <scope>NUCLEOTIDE SEQUENCE [LARGE SCALE GENOMIC DNA]</scope>
    <source>
        <strain evidence="6 7">DSM 22554</strain>
    </source>
</reference>
<dbReference type="Gene3D" id="1.10.10.60">
    <property type="entry name" value="Homeodomain-like"/>
    <property type="match status" value="1"/>
</dbReference>
<accession>A0A4R1LXD7</accession>
<protein>
    <submittedName>
        <fullName evidence="6">AraC-like DNA-binding protein</fullName>
    </submittedName>
</protein>
<keyword evidence="7" id="KW-1185">Reference proteome</keyword>
<dbReference type="RefSeq" id="WP_132223840.1">
    <property type="nucleotide sequence ID" value="NZ_SMGO01000002.1"/>
</dbReference>
<keyword evidence="3" id="KW-0804">Transcription</keyword>
<dbReference type="SUPFAM" id="SSF46689">
    <property type="entry name" value="Homeodomain-like"/>
    <property type="match status" value="1"/>
</dbReference>
<dbReference type="InterPro" id="IPR009057">
    <property type="entry name" value="Homeodomain-like_sf"/>
</dbReference>
<dbReference type="GO" id="GO:0003700">
    <property type="term" value="F:DNA-binding transcription factor activity"/>
    <property type="evidence" value="ECO:0007669"/>
    <property type="project" value="InterPro"/>
</dbReference>
<proteinExistence type="predicted"/>
<dbReference type="GO" id="GO:0043565">
    <property type="term" value="F:sequence-specific DNA binding"/>
    <property type="evidence" value="ECO:0007669"/>
    <property type="project" value="InterPro"/>
</dbReference>
<organism evidence="6 7">
    <name type="scientific">Albibacterium bauzanense</name>
    <dbReference type="NCBI Taxonomy" id="653929"/>
    <lineage>
        <taxon>Bacteria</taxon>
        <taxon>Pseudomonadati</taxon>
        <taxon>Bacteroidota</taxon>
        <taxon>Sphingobacteriia</taxon>
        <taxon>Sphingobacteriales</taxon>
        <taxon>Sphingobacteriaceae</taxon>
        <taxon>Albibacterium</taxon>
    </lineage>
</organism>
<sequence length="195" mass="22253">MPELHIKNMVCDRCISVVRQGFNELGIHPEEVGLGVVKLKEALDAKTKLVVSEMLISLGFELLDSDKSRLIERLKNSIIAKIHHTDYVDVKVNWSVLLSEELKQDYNSLSSLFSSVEGITLEQYIIRQKIECVKELLFYDELTLSEISYKVGYSSVQHLSNQFKKITGQTPTQFKSTRNLENSRKSLDSINNSRS</sequence>
<dbReference type="PROSITE" id="PS01124">
    <property type="entry name" value="HTH_ARAC_FAMILY_2"/>
    <property type="match status" value="1"/>
</dbReference>
<feature type="domain" description="HTH araC/xylS-type" evidence="5">
    <location>
        <begin position="98"/>
        <end position="177"/>
    </location>
</feature>
<name>A0A4R1LXD7_9SPHI</name>
<evidence type="ECO:0000256" key="2">
    <source>
        <dbReference type="ARBA" id="ARBA00023125"/>
    </source>
</evidence>